<evidence type="ECO:0000313" key="1">
    <source>
        <dbReference type="EMBL" id="KYN17729.1"/>
    </source>
</evidence>
<dbReference type="AlphaFoldDB" id="A0A195DYP6"/>
<name>A0A195DYP6_9HYME</name>
<reference evidence="1 2" key="1">
    <citation type="submission" date="2015-09" db="EMBL/GenBank/DDBJ databases">
        <title>Trachymyrmex cornetzi WGS genome.</title>
        <authorList>
            <person name="Nygaard S."/>
            <person name="Hu H."/>
            <person name="Boomsma J."/>
            <person name="Zhang G."/>
        </authorList>
    </citation>
    <scope>NUCLEOTIDE SEQUENCE [LARGE SCALE GENOMIC DNA]</scope>
    <source>
        <strain evidence="1">Tcor2-1</strain>
        <tissue evidence="1">Whole body</tissue>
    </source>
</reference>
<keyword evidence="2" id="KW-1185">Reference proteome</keyword>
<proteinExistence type="predicted"/>
<evidence type="ECO:0000313" key="2">
    <source>
        <dbReference type="Proteomes" id="UP000078492"/>
    </source>
</evidence>
<organism evidence="1 2">
    <name type="scientific">Trachymyrmex cornetzi</name>
    <dbReference type="NCBI Taxonomy" id="471704"/>
    <lineage>
        <taxon>Eukaryota</taxon>
        <taxon>Metazoa</taxon>
        <taxon>Ecdysozoa</taxon>
        <taxon>Arthropoda</taxon>
        <taxon>Hexapoda</taxon>
        <taxon>Insecta</taxon>
        <taxon>Pterygota</taxon>
        <taxon>Neoptera</taxon>
        <taxon>Endopterygota</taxon>
        <taxon>Hymenoptera</taxon>
        <taxon>Apocrita</taxon>
        <taxon>Aculeata</taxon>
        <taxon>Formicoidea</taxon>
        <taxon>Formicidae</taxon>
        <taxon>Myrmicinae</taxon>
        <taxon>Trachymyrmex</taxon>
    </lineage>
</organism>
<accession>A0A195DYP6</accession>
<dbReference type="EMBL" id="KQ980107">
    <property type="protein sequence ID" value="KYN17729.1"/>
    <property type="molecule type" value="Genomic_DNA"/>
</dbReference>
<sequence>MGRGYIIPALRPSAFAFENKMRKYGTLIAPFGRAIINVEIFDAFGGRSTMAQEVSKSTEVRYTTLQLRAHASMQFTRTRGRLNCQLRDSINNATQRRIPPSRVPRFSFYQRP</sequence>
<protein>
    <submittedName>
        <fullName evidence="1">Uncharacterized protein</fullName>
    </submittedName>
</protein>
<dbReference type="Proteomes" id="UP000078492">
    <property type="component" value="Unassembled WGS sequence"/>
</dbReference>
<gene>
    <name evidence="1" type="ORF">ALC57_10098</name>
</gene>